<organism evidence="1">
    <name type="scientific">Anguilla anguilla</name>
    <name type="common">European freshwater eel</name>
    <name type="synonym">Muraena anguilla</name>
    <dbReference type="NCBI Taxonomy" id="7936"/>
    <lineage>
        <taxon>Eukaryota</taxon>
        <taxon>Metazoa</taxon>
        <taxon>Chordata</taxon>
        <taxon>Craniata</taxon>
        <taxon>Vertebrata</taxon>
        <taxon>Euteleostomi</taxon>
        <taxon>Actinopterygii</taxon>
        <taxon>Neopterygii</taxon>
        <taxon>Teleostei</taxon>
        <taxon>Anguilliformes</taxon>
        <taxon>Anguillidae</taxon>
        <taxon>Anguilla</taxon>
    </lineage>
</organism>
<accession>A0A0E9X1X3</accession>
<proteinExistence type="predicted"/>
<evidence type="ECO:0000313" key="1">
    <source>
        <dbReference type="EMBL" id="JAH96446.1"/>
    </source>
</evidence>
<reference evidence="1" key="1">
    <citation type="submission" date="2014-11" db="EMBL/GenBank/DDBJ databases">
        <authorList>
            <person name="Amaro Gonzalez C."/>
        </authorList>
    </citation>
    <scope>NUCLEOTIDE SEQUENCE</scope>
</reference>
<dbReference type="EMBL" id="GBXM01012131">
    <property type="protein sequence ID" value="JAH96446.1"/>
    <property type="molecule type" value="Transcribed_RNA"/>
</dbReference>
<sequence>MLRIDIVKNFSWSLTDCKELWGGTLSGFCTGCKIMQLLTVLQNKAILAGLHTCSMPNLPKRTFLFYPSDLMSSAYTMGNLFWFLAAGKSNAQC</sequence>
<name>A0A0E9X1X3_ANGAN</name>
<dbReference type="AlphaFoldDB" id="A0A0E9X1X3"/>
<protein>
    <submittedName>
        <fullName evidence="1">Uncharacterized protein</fullName>
    </submittedName>
</protein>
<reference evidence="1" key="2">
    <citation type="journal article" date="2015" name="Fish Shellfish Immunol.">
        <title>Early steps in the European eel (Anguilla anguilla)-Vibrio vulnificus interaction in the gills: Role of the RtxA13 toxin.</title>
        <authorList>
            <person name="Callol A."/>
            <person name="Pajuelo D."/>
            <person name="Ebbesson L."/>
            <person name="Teles M."/>
            <person name="MacKenzie S."/>
            <person name="Amaro C."/>
        </authorList>
    </citation>
    <scope>NUCLEOTIDE SEQUENCE</scope>
</reference>